<reference evidence="2" key="1">
    <citation type="submission" date="2020-09" db="EMBL/GenBank/DDBJ databases">
        <authorList>
            <person name="Kim M.K."/>
        </authorList>
    </citation>
    <scope>NUCLEOTIDE SEQUENCE</scope>
    <source>
        <strain evidence="2">BT702</strain>
    </source>
</reference>
<evidence type="ECO:0000259" key="1">
    <source>
        <dbReference type="SMART" id="SM00867"/>
    </source>
</evidence>
<name>A0A927GAZ6_9BACT</name>
<dbReference type="PANTHER" id="PTHR34406:SF1">
    <property type="entry name" value="PROTEIN YCEI"/>
    <property type="match status" value="1"/>
</dbReference>
<dbReference type="Proteomes" id="UP000598820">
    <property type="component" value="Unassembled WGS sequence"/>
</dbReference>
<dbReference type="SMART" id="SM00867">
    <property type="entry name" value="YceI"/>
    <property type="match status" value="1"/>
</dbReference>
<proteinExistence type="predicted"/>
<organism evidence="2 3">
    <name type="scientific">Spirosoma profusum</name>
    <dbReference type="NCBI Taxonomy" id="2771354"/>
    <lineage>
        <taxon>Bacteria</taxon>
        <taxon>Pseudomonadati</taxon>
        <taxon>Bacteroidota</taxon>
        <taxon>Cytophagia</taxon>
        <taxon>Cytophagales</taxon>
        <taxon>Cytophagaceae</taxon>
        <taxon>Spirosoma</taxon>
    </lineage>
</organism>
<dbReference type="InterPro" id="IPR036761">
    <property type="entry name" value="TTHA0802/YceI-like_sf"/>
</dbReference>
<dbReference type="SUPFAM" id="SSF101874">
    <property type="entry name" value="YceI-like"/>
    <property type="match status" value="1"/>
</dbReference>
<dbReference type="EMBL" id="JACWZY010000060">
    <property type="protein sequence ID" value="MBD2705550.1"/>
    <property type="molecule type" value="Genomic_DNA"/>
</dbReference>
<accession>A0A927GAZ6</accession>
<protein>
    <submittedName>
        <fullName evidence="2">YceI family protein</fullName>
    </submittedName>
</protein>
<comment type="caution">
    <text evidence="2">The sequence shown here is derived from an EMBL/GenBank/DDBJ whole genome shotgun (WGS) entry which is preliminary data.</text>
</comment>
<dbReference type="PANTHER" id="PTHR34406">
    <property type="entry name" value="PROTEIN YCEI"/>
    <property type="match status" value="1"/>
</dbReference>
<gene>
    <name evidence="2" type="ORF">IC229_33385</name>
</gene>
<sequence>MKKISQLLFGLAALSLVSFTPTEIPSSKKGKETAYKVDAQQSKLNWKAKKVTGEHSGTAPIRSGSLALENGKLKGGSFDIDLKALTVTDITDADNNAKLVGHLKSDDFFSVEKHPTASFVISSATPTGDGTYDVAGKLTIKGITNDIKFPAQLKTDNGKLTATANVTVDRTKFDIKYRSKNFFENIGDKAIYDDFTLDVTLVATPTTNVASR</sequence>
<dbReference type="AlphaFoldDB" id="A0A927GAZ6"/>
<dbReference type="RefSeq" id="WP_190893075.1">
    <property type="nucleotide sequence ID" value="NZ_JACWZY010000060.1"/>
</dbReference>
<evidence type="ECO:0000313" key="2">
    <source>
        <dbReference type="EMBL" id="MBD2705550.1"/>
    </source>
</evidence>
<dbReference type="InterPro" id="IPR007372">
    <property type="entry name" value="Lipid/polyisoprenoid-bd_YceI"/>
</dbReference>
<feature type="domain" description="Lipid/polyisoprenoid-binding YceI-like" evidence="1">
    <location>
        <begin position="34"/>
        <end position="204"/>
    </location>
</feature>
<evidence type="ECO:0000313" key="3">
    <source>
        <dbReference type="Proteomes" id="UP000598820"/>
    </source>
</evidence>
<dbReference type="Pfam" id="PF04264">
    <property type="entry name" value="YceI"/>
    <property type="match status" value="1"/>
</dbReference>
<keyword evidence="3" id="KW-1185">Reference proteome</keyword>
<dbReference type="Gene3D" id="2.40.128.110">
    <property type="entry name" value="Lipid/polyisoprenoid-binding, YceI-like"/>
    <property type="match status" value="1"/>
</dbReference>